<keyword evidence="1" id="KW-1133">Transmembrane helix</keyword>
<gene>
    <name evidence="2" type="ORF">B4N89_31885</name>
</gene>
<feature type="transmembrane region" description="Helical" evidence="1">
    <location>
        <begin position="117"/>
        <end position="138"/>
    </location>
</feature>
<dbReference type="OrthoDB" id="2717873at2"/>
<proteinExistence type="predicted"/>
<keyword evidence="1" id="KW-0812">Transmembrane</keyword>
<dbReference type="AlphaFoldDB" id="A0A1T3NRU6"/>
<name>A0A1T3NRU6_9ACTN</name>
<feature type="transmembrane region" description="Helical" evidence="1">
    <location>
        <begin position="42"/>
        <end position="63"/>
    </location>
</feature>
<keyword evidence="1" id="KW-0472">Membrane</keyword>
<dbReference type="STRING" id="159449.B4N89_31885"/>
<evidence type="ECO:0000256" key="1">
    <source>
        <dbReference type="SAM" id="Phobius"/>
    </source>
</evidence>
<sequence>MHHTEARDGTPSPSTAARSGRLRAAWHAAHEPVPGVSRRTQLIAYVVPFTVLPAGLWRLAAVFDGSIGIGERCYIVFLSAFSEAVAFTAVGLVARWGEVFPRRIPILGGRRVPPKPVTIVAALGATFLTLLWTVLTLVTEIMGTTIRGDDLPDDFPSRAGGWEAASYYICYAPLILWGPLLAVLTIAYHRRRK</sequence>
<dbReference type="Proteomes" id="UP000190037">
    <property type="component" value="Unassembled WGS sequence"/>
</dbReference>
<reference evidence="2 3" key="1">
    <citation type="submission" date="2017-03" db="EMBL/GenBank/DDBJ databases">
        <title>Draft genome sequence of Streptomyces scabrisporus NF3, endophyte isolated from Amphipterygium adstringens.</title>
        <authorList>
            <person name="Vazquez M."/>
            <person name="Ceapa C.D."/>
            <person name="Rodriguez Luna D."/>
            <person name="Sanchez Esquivel S."/>
        </authorList>
    </citation>
    <scope>NUCLEOTIDE SEQUENCE [LARGE SCALE GENOMIC DNA]</scope>
    <source>
        <strain evidence="2 3">NF3</strain>
    </source>
</reference>
<evidence type="ECO:0000313" key="2">
    <source>
        <dbReference type="EMBL" id="OPC79430.1"/>
    </source>
</evidence>
<feature type="transmembrane region" description="Helical" evidence="1">
    <location>
        <begin position="75"/>
        <end position="96"/>
    </location>
</feature>
<comment type="caution">
    <text evidence="2">The sequence shown here is derived from an EMBL/GenBank/DDBJ whole genome shotgun (WGS) entry which is preliminary data.</text>
</comment>
<accession>A0A1T3NRU6</accession>
<evidence type="ECO:0000313" key="3">
    <source>
        <dbReference type="Proteomes" id="UP000190037"/>
    </source>
</evidence>
<protein>
    <submittedName>
        <fullName evidence="2">Uncharacterized protein</fullName>
    </submittedName>
</protein>
<organism evidence="2 3">
    <name type="scientific">Embleya scabrispora</name>
    <dbReference type="NCBI Taxonomy" id="159449"/>
    <lineage>
        <taxon>Bacteria</taxon>
        <taxon>Bacillati</taxon>
        <taxon>Actinomycetota</taxon>
        <taxon>Actinomycetes</taxon>
        <taxon>Kitasatosporales</taxon>
        <taxon>Streptomycetaceae</taxon>
        <taxon>Embleya</taxon>
    </lineage>
</organism>
<feature type="transmembrane region" description="Helical" evidence="1">
    <location>
        <begin position="165"/>
        <end position="188"/>
    </location>
</feature>
<dbReference type="EMBL" id="MWQN01000002">
    <property type="protein sequence ID" value="OPC79430.1"/>
    <property type="molecule type" value="Genomic_DNA"/>
</dbReference>
<keyword evidence="3" id="KW-1185">Reference proteome</keyword>